<organism evidence="2">
    <name type="scientific">Sulfurisphaera javensis</name>
    <dbReference type="NCBI Taxonomy" id="2049879"/>
    <lineage>
        <taxon>Archaea</taxon>
        <taxon>Thermoproteota</taxon>
        <taxon>Thermoprotei</taxon>
        <taxon>Sulfolobales</taxon>
        <taxon>Sulfolobaceae</taxon>
        <taxon>Sulfurisphaera</taxon>
    </lineage>
</organism>
<protein>
    <submittedName>
        <fullName evidence="2">Nucleotidyltransferase domain-containing protein</fullName>
    </submittedName>
</protein>
<reference evidence="2" key="1">
    <citation type="submission" date="2024-03" db="EMBL/GenBank/DDBJ databases">
        <title>Complete genome sequence of Sulfurisphaera javensis strain KD-1.</title>
        <authorList>
            <person name="Sakai H."/>
            <person name="Nur N."/>
            <person name="Suwanto A."/>
            <person name="Kurosawa N."/>
        </authorList>
    </citation>
    <scope>NUCLEOTIDE SEQUENCE</scope>
    <source>
        <strain evidence="2">KD-1</strain>
    </source>
</reference>
<dbReference type="CDD" id="cd05403">
    <property type="entry name" value="NT_KNTase_like"/>
    <property type="match status" value="1"/>
</dbReference>
<evidence type="ECO:0000313" key="2">
    <source>
        <dbReference type="EMBL" id="BFH73921.1"/>
    </source>
</evidence>
<dbReference type="Gene3D" id="3.30.460.10">
    <property type="entry name" value="Beta Polymerase, domain 2"/>
    <property type="match status" value="1"/>
</dbReference>
<dbReference type="PANTHER" id="PTHR43449:SF1">
    <property type="entry name" value="POLYMERASE BETA NUCLEOTIDYLTRANSFERASE DOMAIN-CONTAINING PROTEIN"/>
    <property type="match status" value="1"/>
</dbReference>
<dbReference type="InterPro" id="IPR002934">
    <property type="entry name" value="Polymerase_NTP_transf_dom"/>
</dbReference>
<accession>A0AAT9GT14</accession>
<dbReference type="EMBL" id="AP031322">
    <property type="protein sequence ID" value="BFH73921.1"/>
    <property type="molecule type" value="Genomic_DNA"/>
</dbReference>
<proteinExistence type="predicted"/>
<dbReference type="Pfam" id="PF01909">
    <property type="entry name" value="NTP_transf_2"/>
    <property type="match status" value="1"/>
</dbReference>
<dbReference type="InterPro" id="IPR043519">
    <property type="entry name" value="NT_sf"/>
</dbReference>
<evidence type="ECO:0000259" key="1">
    <source>
        <dbReference type="Pfam" id="PF01909"/>
    </source>
</evidence>
<name>A0AAT9GT14_9CREN</name>
<dbReference type="GO" id="GO:0016779">
    <property type="term" value="F:nucleotidyltransferase activity"/>
    <property type="evidence" value="ECO:0007669"/>
    <property type="project" value="InterPro"/>
</dbReference>
<feature type="domain" description="Polymerase nucleotidyl transferase" evidence="1">
    <location>
        <begin position="19"/>
        <end position="63"/>
    </location>
</feature>
<dbReference type="RefSeq" id="WP_369609475.1">
    <property type="nucleotide sequence ID" value="NZ_AP031322.1"/>
</dbReference>
<gene>
    <name evidence="2" type="ORF">SJAV_18650</name>
</gene>
<sequence>MGKGKSALESQKKMIELAMKITERVASSLPLVKVYVFGSRARGDYLDISDIDLVFVLYGIKDKNVFERMYLLSPFITGNVDYIVLDESEENRLPKDAKLLWSKDKGFVDIRVFLSD</sequence>
<dbReference type="AlphaFoldDB" id="A0AAT9GT14"/>
<dbReference type="PANTHER" id="PTHR43449">
    <property type="entry name" value="NUCLEOTIDYLTRANSFERASE"/>
    <property type="match status" value="1"/>
</dbReference>
<dbReference type="SUPFAM" id="SSF81301">
    <property type="entry name" value="Nucleotidyltransferase"/>
    <property type="match status" value="1"/>
</dbReference>
<dbReference type="KEGG" id="sjv:SJAV_18650"/>
<dbReference type="GeneID" id="92354817"/>